<dbReference type="Gene3D" id="3.40.630.30">
    <property type="match status" value="1"/>
</dbReference>
<organism evidence="4 5">
    <name type="scientific">Alkalibacterium olivapovliticus</name>
    <dbReference type="NCBI Taxonomy" id="99907"/>
    <lineage>
        <taxon>Bacteria</taxon>
        <taxon>Bacillati</taxon>
        <taxon>Bacillota</taxon>
        <taxon>Bacilli</taxon>
        <taxon>Lactobacillales</taxon>
        <taxon>Carnobacteriaceae</taxon>
        <taxon>Alkalibacterium</taxon>
    </lineage>
</organism>
<accession>A0A2T0WAC7</accession>
<dbReference type="Proteomes" id="UP000238205">
    <property type="component" value="Unassembled WGS sequence"/>
</dbReference>
<dbReference type="GO" id="GO:0005840">
    <property type="term" value="C:ribosome"/>
    <property type="evidence" value="ECO:0007669"/>
    <property type="project" value="UniProtKB-KW"/>
</dbReference>
<proteinExistence type="predicted"/>
<reference evidence="4 5" key="1">
    <citation type="submission" date="2018-03" db="EMBL/GenBank/DDBJ databases">
        <title>Genomic Encyclopedia of Archaeal and Bacterial Type Strains, Phase II (KMG-II): from individual species to whole genera.</title>
        <authorList>
            <person name="Goeker M."/>
        </authorList>
    </citation>
    <scope>NUCLEOTIDE SEQUENCE [LARGE SCALE GENOMIC DNA]</scope>
    <source>
        <strain evidence="4 5">DSM 13175</strain>
    </source>
</reference>
<dbReference type="InterPro" id="IPR016181">
    <property type="entry name" value="Acyl_CoA_acyltransferase"/>
</dbReference>
<name>A0A2T0WAC7_9LACT</name>
<evidence type="ECO:0000313" key="5">
    <source>
        <dbReference type="Proteomes" id="UP000238205"/>
    </source>
</evidence>
<dbReference type="PROSITE" id="PS51186">
    <property type="entry name" value="GNAT"/>
    <property type="match status" value="1"/>
</dbReference>
<evidence type="ECO:0000313" key="4">
    <source>
        <dbReference type="EMBL" id="PRY83661.1"/>
    </source>
</evidence>
<dbReference type="InterPro" id="IPR050680">
    <property type="entry name" value="YpeA/RimI_acetyltransf"/>
</dbReference>
<dbReference type="PANTHER" id="PTHR43420:SF52">
    <property type="entry name" value="N-ACETYLTRANSFERASE YODP"/>
    <property type="match status" value="1"/>
</dbReference>
<feature type="domain" description="N-acetyltransferase" evidence="3">
    <location>
        <begin position="1"/>
        <end position="185"/>
    </location>
</feature>
<dbReference type="Pfam" id="PF00583">
    <property type="entry name" value="Acetyltransf_1"/>
    <property type="match status" value="1"/>
</dbReference>
<evidence type="ECO:0000256" key="1">
    <source>
        <dbReference type="ARBA" id="ARBA00022679"/>
    </source>
</evidence>
<protein>
    <submittedName>
        <fullName evidence="4">Ribosomal protein S18 acetylase RimI-like enzyme</fullName>
    </submittedName>
</protein>
<dbReference type="PANTHER" id="PTHR43420">
    <property type="entry name" value="ACETYLTRANSFERASE"/>
    <property type="match status" value="1"/>
</dbReference>
<keyword evidence="4" id="KW-0689">Ribosomal protein</keyword>
<dbReference type="OrthoDB" id="5319888at2"/>
<dbReference type="AlphaFoldDB" id="A0A2T0WAC7"/>
<dbReference type="GO" id="GO:0016747">
    <property type="term" value="F:acyltransferase activity, transferring groups other than amino-acyl groups"/>
    <property type="evidence" value="ECO:0007669"/>
    <property type="project" value="InterPro"/>
</dbReference>
<keyword evidence="2" id="KW-0012">Acyltransferase</keyword>
<dbReference type="EMBL" id="PVTO01000003">
    <property type="protein sequence ID" value="PRY83661.1"/>
    <property type="molecule type" value="Genomic_DNA"/>
</dbReference>
<keyword evidence="1" id="KW-0808">Transferase</keyword>
<dbReference type="RefSeq" id="WP_106191029.1">
    <property type="nucleotide sequence ID" value="NZ_PVTO01000003.1"/>
</dbReference>
<evidence type="ECO:0000259" key="3">
    <source>
        <dbReference type="PROSITE" id="PS51186"/>
    </source>
</evidence>
<comment type="caution">
    <text evidence="4">The sequence shown here is derived from an EMBL/GenBank/DDBJ whole genome shotgun (WGS) entry which is preliminary data.</text>
</comment>
<sequence length="185" mass="20609">MIRDARREDADEIVELFKVILTDMELPVMSEVPWEQLKPALVEAVKGDNYRQSYKNALVYDTEGGIAGFCFGYPGGDEAVYEPLATVINAHGLPSFDTYSDGESLEGEWYLDSLVTKETFRGRGVGKALMAAGYDRARSMGLPDVGLNVDHGNPRALKLYEAQGFIKTGEVRIADHLYDHMQKRV</sequence>
<dbReference type="SUPFAM" id="SSF55729">
    <property type="entry name" value="Acyl-CoA N-acyltransferases (Nat)"/>
    <property type="match status" value="1"/>
</dbReference>
<dbReference type="CDD" id="cd04301">
    <property type="entry name" value="NAT_SF"/>
    <property type="match status" value="1"/>
</dbReference>
<keyword evidence="5" id="KW-1185">Reference proteome</keyword>
<keyword evidence="4" id="KW-0687">Ribonucleoprotein</keyword>
<dbReference type="InterPro" id="IPR000182">
    <property type="entry name" value="GNAT_dom"/>
</dbReference>
<evidence type="ECO:0000256" key="2">
    <source>
        <dbReference type="ARBA" id="ARBA00023315"/>
    </source>
</evidence>
<gene>
    <name evidence="4" type="ORF">CLV38_10384</name>
</gene>